<dbReference type="KEGG" id="bsei:KMZ68_18725"/>
<evidence type="ECO:0000256" key="7">
    <source>
        <dbReference type="ARBA" id="ARBA00023027"/>
    </source>
</evidence>
<dbReference type="Gene3D" id="3.90.25.10">
    <property type="entry name" value="UDP-galactose 4-epimerase, domain 1"/>
    <property type="match status" value="1"/>
</dbReference>
<proteinExistence type="inferred from homology"/>
<comment type="cofactor">
    <cofactor evidence="2 10">
        <name>NAD(+)</name>
        <dbReference type="ChEBI" id="CHEBI:57540"/>
    </cofactor>
</comment>
<dbReference type="InterPro" id="IPR001509">
    <property type="entry name" value="Epimerase_deHydtase"/>
</dbReference>
<gene>
    <name evidence="12" type="primary">galE</name>
    <name evidence="12" type="ORF">KMZ68_18725</name>
</gene>
<evidence type="ECO:0000259" key="11">
    <source>
        <dbReference type="Pfam" id="PF01370"/>
    </source>
</evidence>
<evidence type="ECO:0000313" key="13">
    <source>
        <dbReference type="Proteomes" id="UP000680805"/>
    </source>
</evidence>
<comment type="catalytic activity">
    <reaction evidence="1 10">
        <text>UDP-alpha-D-glucose = UDP-alpha-D-galactose</text>
        <dbReference type="Rhea" id="RHEA:22168"/>
        <dbReference type="ChEBI" id="CHEBI:58885"/>
        <dbReference type="ChEBI" id="CHEBI:66914"/>
        <dbReference type="EC" id="5.1.3.2"/>
    </reaction>
</comment>
<evidence type="ECO:0000256" key="1">
    <source>
        <dbReference type="ARBA" id="ARBA00000083"/>
    </source>
</evidence>
<comment type="pathway">
    <text evidence="3 10">Carbohydrate metabolism; galactose metabolism.</text>
</comment>
<evidence type="ECO:0000256" key="8">
    <source>
        <dbReference type="ARBA" id="ARBA00023235"/>
    </source>
</evidence>
<dbReference type="NCBIfam" id="TIGR01179">
    <property type="entry name" value="galE"/>
    <property type="match status" value="1"/>
</dbReference>
<dbReference type="GO" id="GO:0003978">
    <property type="term" value="F:UDP-glucose 4-epimerase activity"/>
    <property type="evidence" value="ECO:0007669"/>
    <property type="project" value="UniProtKB-UniRule"/>
</dbReference>
<comment type="subunit">
    <text evidence="10">Homodimer.</text>
</comment>
<dbReference type="RefSeq" id="WP_215612662.1">
    <property type="nucleotide sequence ID" value="NZ_CP076135.1"/>
</dbReference>
<evidence type="ECO:0000256" key="6">
    <source>
        <dbReference type="ARBA" id="ARBA00018569"/>
    </source>
</evidence>
<keyword evidence="8 10" id="KW-0413">Isomerase</keyword>
<dbReference type="InterPro" id="IPR005886">
    <property type="entry name" value="UDP_G4E"/>
</dbReference>
<dbReference type="EC" id="5.1.3.2" evidence="5 10"/>
<reference evidence="12" key="1">
    <citation type="submission" date="2021-06" db="EMBL/GenBank/DDBJ databases">
        <title>Bradyrhizobium sp. S2-11-2 Genome sequencing.</title>
        <authorList>
            <person name="Jin L."/>
        </authorList>
    </citation>
    <scope>NUCLEOTIDE SEQUENCE</scope>
    <source>
        <strain evidence="12">S2-11-2</strain>
    </source>
</reference>
<dbReference type="AlphaFoldDB" id="A0A975NKX9"/>
<dbReference type="Gene3D" id="3.40.50.720">
    <property type="entry name" value="NAD(P)-binding Rossmann-like Domain"/>
    <property type="match status" value="1"/>
</dbReference>
<evidence type="ECO:0000256" key="10">
    <source>
        <dbReference type="RuleBase" id="RU366046"/>
    </source>
</evidence>
<dbReference type="Pfam" id="PF01370">
    <property type="entry name" value="Epimerase"/>
    <property type="match status" value="1"/>
</dbReference>
<dbReference type="GO" id="GO:0033499">
    <property type="term" value="P:galactose catabolic process via UDP-galactose, Leloir pathway"/>
    <property type="evidence" value="ECO:0007669"/>
    <property type="project" value="TreeGrafter"/>
</dbReference>
<dbReference type="PANTHER" id="PTHR43725">
    <property type="entry name" value="UDP-GLUCOSE 4-EPIMERASE"/>
    <property type="match status" value="1"/>
</dbReference>
<keyword evidence="9 10" id="KW-0119">Carbohydrate metabolism</keyword>
<dbReference type="EMBL" id="CP076135">
    <property type="protein sequence ID" value="QWG17002.1"/>
    <property type="molecule type" value="Genomic_DNA"/>
</dbReference>
<sequence length="337" mass="36181">MTVLVTGGAGYIGSHTVLAMAEAGESVVVVDNLSTGFSAFVPEGVPLFIGDAGDENLVEGVISAHDVKSIVHFAGSVVVPDSMRDPLAYYRNNTMTTRSLLNAAVKCGVSRFIFSSTAAVYGNPDQVPVPESAPTRPLSPYGFSKLMSEIMLHDVATAHGMNYVALRYFNVAGADPKARIGLATVGATHLLKIAVEAATGQRAKVDVFGTDYPTPDGSCIRDFIHVSDLAQAHRAALSYLRDGGQSATLNCGYGRGYSVLETIEAVRRVSGRNFAVQYAPRRPGDIMTMIADTTRIKSMLDWTPQYDNLETIARHALAWEEKLFHERHGDLQQAASA</sequence>
<evidence type="ECO:0000256" key="9">
    <source>
        <dbReference type="ARBA" id="ARBA00023277"/>
    </source>
</evidence>
<evidence type="ECO:0000256" key="3">
    <source>
        <dbReference type="ARBA" id="ARBA00004947"/>
    </source>
</evidence>
<keyword evidence="7 10" id="KW-0520">NAD</keyword>
<dbReference type="InterPro" id="IPR036291">
    <property type="entry name" value="NAD(P)-bd_dom_sf"/>
</dbReference>
<protein>
    <recommendedName>
        <fullName evidence="6 10">UDP-glucose 4-epimerase</fullName>
        <ecNumber evidence="5 10">5.1.3.2</ecNumber>
    </recommendedName>
</protein>
<feature type="domain" description="NAD-dependent epimerase/dehydratase" evidence="11">
    <location>
        <begin position="3"/>
        <end position="252"/>
    </location>
</feature>
<dbReference type="CDD" id="cd05247">
    <property type="entry name" value="UDP_G4E_1_SDR_e"/>
    <property type="match status" value="1"/>
</dbReference>
<comment type="similarity">
    <text evidence="4 10">Belongs to the NAD(P)-dependent epimerase/dehydratase family.</text>
</comment>
<evidence type="ECO:0000256" key="4">
    <source>
        <dbReference type="ARBA" id="ARBA00007637"/>
    </source>
</evidence>
<dbReference type="PANTHER" id="PTHR43725:SF53">
    <property type="entry name" value="UDP-ARABINOSE 4-EPIMERASE 1"/>
    <property type="match status" value="1"/>
</dbReference>
<evidence type="ECO:0000256" key="2">
    <source>
        <dbReference type="ARBA" id="ARBA00001911"/>
    </source>
</evidence>
<accession>A0A975NKX9</accession>
<dbReference type="Proteomes" id="UP000680805">
    <property type="component" value="Chromosome"/>
</dbReference>
<dbReference type="SUPFAM" id="SSF51735">
    <property type="entry name" value="NAD(P)-binding Rossmann-fold domains"/>
    <property type="match status" value="1"/>
</dbReference>
<evidence type="ECO:0000313" key="12">
    <source>
        <dbReference type="EMBL" id="QWG17002.1"/>
    </source>
</evidence>
<evidence type="ECO:0000256" key="5">
    <source>
        <dbReference type="ARBA" id="ARBA00013189"/>
    </source>
</evidence>
<name>A0A975NKX9_9BRAD</name>
<organism evidence="12 13">
    <name type="scientific">Bradyrhizobium sediminis</name>
    <dbReference type="NCBI Taxonomy" id="2840469"/>
    <lineage>
        <taxon>Bacteria</taxon>
        <taxon>Pseudomonadati</taxon>
        <taxon>Pseudomonadota</taxon>
        <taxon>Alphaproteobacteria</taxon>
        <taxon>Hyphomicrobiales</taxon>
        <taxon>Nitrobacteraceae</taxon>
        <taxon>Bradyrhizobium</taxon>
    </lineage>
</organism>